<evidence type="ECO:0000313" key="5">
    <source>
        <dbReference type="Proteomes" id="UP000078397"/>
    </source>
</evidence>
<sequence>MAFFSRVVAIWFLPLSIIWSSVLAEEPLMTVNRFENVAFLINFFGGSDIIMFKDETKGNLYRLADAGVSWQQIKDVPMNKALRLIMHPFDRRRAYILTASKIQFQTDDRGETWTRFDSKALPSKFSDNILIFHARDPGRIILNGMDCEVEMICRDAPVCLSPTTALGELAIAIHSLIWRLLHWTDANFALYSGLRCLDLPLGPRAVG</sequence>
<keyword evidence="5" id="KW-1185">Reference proteome</keyword>
<evidence type="ECO:0000313" key="4">
    <source>
        <dbReference type="EMBL" id="OAQ59117.1"/>
    </source>
</evidence>
<gene>
    <name evidence="4" type="ORF">VFPPC_10150</name>
</gene>
<dbReference type="OrthoDB" id="443634at2759"/>
<evidence type="ECO:0000259" key="3">
    <source>
        <dbReference type="Pfam" id="PF15902"/>
    </source>
</evidence>
<keyword evidence="1" id="KW-0677">Repeat</keyword>
<evidence type="ECO:0000256" key="2">
    <source>
        <dbReference type="SAM" id="SignalP"/>
    </source>
</evidence>
<accession>A0A179F0X6</accession>
<dbReference type="InterPro" id="IPR031778">
    <property type="entry name" value="Sortilin_N"/>
</dbReference>
<dbReference type="AlphaFoldDB" id="A0A179F0X6"/>
<dbReference type="InterPro" id="IPR015943">
    <property type="entry name" value="WD40/YVTN_repeat-like_dom_sf"/>
</dbReference>
<feature type="chain" id="PRO_5008101084" evidence="2">
    <location>
        <begin position="25"/>
        <end position="207"/>
    </location>
</feature>
<reference evidence="4 5" key="1">
    <citation type="journal article" date="2016" name="PLoS Pathog.">
        <title>Biosynthesis of antibiotic leucinostatins in bio-control fungus Purpureocillium lilacinum and their inhibition on phytophthora revealed by genome mining.</title>
        <authorList>
            <person name="Wang G."/>
            <person name="Liu Z."/>
            <person name="Lin R."/>
            <person name="Li E."/>
            <person name="Mao Z."/>
            <person name="Ling J."/>
            <person name="Yang Y."/>
            <person name="Yin W.B."/>
            <person name="Xie B."/>
        </authorList>
    </citation>
    <scope>NUCLEOTIDE SEQUENCE [LARGE SCALE GENOMIC DNA]</scope>
    <source>
        <strain evidence="4">170</strain>
    </source>
</reference>
<keyword evidence="2" id="KW-0732">Signal</keyword>
<dbReference type="SUPFAM" id="SSF110296">
    <property type="entry name" value="Oligoxyloglucan reducing end-specific cellobiohydrolase"/>
    <property type="match status" value="1"/>
</dbReference>
<dbReference type="KEGG" id="pchm:VFPPC_10150"/>
<dbReference type="Pfam" id="PF15902">
    <property type="entry name" value="Sortilin-Vps10"/>
    <property type="match status" value="1"/>
</dbReference>
<name>A0A179F0X6_METCM</name>
<dbReference type="GeneID" id="28852564"/>
<feature type="domain" description="Sortilin N-terminal" evidence="3">
    <location>
        <begin position="59"/>
        <end position="150"/>
    </location>
</feature>
<proteinExistence type="predicted"/>
<comment type="caution">
    <text evidence="4">The sequence shown here is derived from an EMBL/GenBank/DDBJ whole genome shotgun (WGS) entry which is preliminary data.</text>
</comment>
<organism evidence="4 5">
    <name type="scientific">Pochonia chlamydosporia 170</name>
    <dbReference type="NCBI Taxonomy" id="1380566"/>
    <lineage>
        <taxon>Eukaryota</taxon>
        <taxon>Fungi</taxon>
        <taxon>Dikarya</taxon>
        <taxon>Ascomycota</taxon>
        <taxon>Pezizomycotina</taxon>
        <taxon>Sordariomycetes</taxon>
        <taxon>Hypocreomycetidae</taxon>
        <taxon>Hypocreales</taxon>
        <taxon>Clavicipitaceae</taxon>
        <taxon>Pochonia</taxon>
    </lineage>
</organism>
<dbReference type="Proteomes" id="UP000078397">
    <property type="component" value="Unassembled WGS sequence"/>
</dbReference>
<dbReference type="EMBL" id="LSBJ02000010">
    <property type="protein sequence ID" value="OAQ59117.1"/>
    <property type="molecule type" value="Genomic_DNA"/>
</dbReference>
<protein>
    <submittedName>
        <fullName evidence="4">Vacuolar sorting protein</fullName>
    </submittedName>
</protein>
<feature type="signal peptide" evidence="2">
    <location>
        <begin position="1"/>
        <end position="24"/>
    </location>
</feature>
<dbReference type="STRING" id="1380566.A0A179F0X6"/>
<dbReference type="RefSeq" id="XP_018137172.1">
    <property type="nucleotide sequence ID" value="XM_018288570.1"/>
</dbReference>
<dbReference type="Gene3D" id="2.130.10.10">
    <property type="entry name" value="YVTN repeat-like/Quinoprotein amine dehydrogenase"/>
    <property type="match status" value="1"/>
</dbReference>
<evidence type="ECO:0000256" key="1">
    <source>
        <dbReference type="ARBA" id="ARBA00022737"/>
    </source>
</evidence>